<accession>A0A840Z2L1</accession>
<keyword evidence="3" id="KW-1185">Reference proteome</keyword>
<name>A0A840Z2L1_9SPHN</name>
<evidence type="ECO:0000313" key="2">
    <source>
        <dbReference type="EMBL" id="MBB5720039.1"/>
    </source>
</evidence>
<gene>
    <name evidence="2" type="ORF">FHR23_002999</name>
</gene>
<dbReference type="AlphaFoldDB" id="A0A840Z2L1"/>
<reference evidence="2 3" key="1">
    <citation type="submission" date="2020-08" db="EMBL/GenBank/DDBJ databases">
        <title>Genomic Encyclopedia of Type Strains, Phase IV (KMG-IV): sequencing the most valuable type-strain genomes for metagenomic binning, comparative biology and taxonomic classification.</title>
        <authorList>
            <person name="Goeker M."/>
        </authorList>
    </citation>
    <scope>NUCLEOTIDE SEQUENCE [LARGE SCALE GENOMIC DNA]</scope>
    <source>
        <strain evidence="2 3">DSM 27203</strain>
    </source>
</reference>
<sequence length="60" mass="7106">MSTEFELRERGAHPTGERHEQMRRALRKGYELPRDTFITDDIPILLTKLSRIPDLRADKQ</sequence>
<organism evidence="2 3">
    <name type="scientific">Stakelama sediminis</name>
    <dbReference type="NCBI Taxonomy" id="463200"/>
    <lineage>
        <taxon>Bacteria</taxon>
        <taxon>Pseudomonadati</taxon>
        <taxon>Pseudomonadota</taxon>
        <taxon>Alphaproteobacteria</taxon>
        <taxon>Sphingomonadales</taxon>
        <taxon>Sphingomonadaceae</taxon>
        <taxon>Stakelama</taxon>
    </lineage>
</organism>
<comment type="caution">
    <text evidence="2">The sequence shown here is derived from an EMBL/GenBank/DDBJ whole genome shotgun (WGS) entry which is preliminary data.</text>
</comment>
<dbReference type="RefSeq" id="WP_184005673.1">
    <property type="nucleotide sequence ID" value="NZ_BAABIF010000029.1"/>
</dbReference>
<feature type="region of interest" description="Disordered" evidence="1">
    <location>
        <begin position="1"/>
        <end position="20"/>
    </location>
</feature>
<dbReference type="Proteomes" id="UP000554342">
    <property type="component" value="Unassembled WGS sequence"/>
</dbReference>
<protein>
    <submittedName>
        <fullName evidence="2">Uncharacterized protein</fullName>
    </submittedName>
</protein>
<dbReference type="EMBL" id="JACIJI010000008">
    <property type="protein sequence ID" value="MBB5720039.1"/>
    <property type="molecule type" value="Genomic_DNA"/>
</dbReference>
<proteinExistence type="predicted"/>
<evidence type="ECO:0000256" key="1">
    <source>
        <dbReference type="SAM" id="MobiDB-lite"/>
    </source>
</evidence>
<evidence type="ECO:0000313" key="3">
    <source>
        <dbReference type="Proteomes" id="UP000554342"/>
    </source>
</evidence>